<dbReference type="Pfam" id="PF00593">
    <property type="entry name" value="TonB_dep_Rec_b-barrel"/>
    <property type="match status" value="1"/>
</dbReference>
<evidence type="ECO:0000256" key="5">
    <source>
        <dbReference type="ARBA" id="ARBA00022729"/>
    </source>
</evidence>
<evidence type="ECO:0000256" key="8">
    <source>
        <dbReference type="ARBA" id="ARBA00023170"/>
    </source>
</evidence>
<evidence type="ECO:0000313" key="13">
    <source>
        <dbReference type="Proteomes" id="UP000319836"/>
    </source>
</evidence>
<dbReference type="Gene3D" id="2.40.170.20">
    <property type="entry name" value="TonB-dependent receptor, beta-barrel domain"/>
    <property type="match status" value="1"/>
</dbReference>
<reference evidence="12 13" key="1">
    <citation type="journal article" date="2019" name="Nat. Microbiol.">
        <title>Mediterranean grassland soil C-N compound turnover is dependent on rainfall and depth, and is mediated by genomically divergent microorganisms.</title>
        <authorList>
            <person name="Diamond S."/>
            <person name="Andeer P.F."/>
            <person name="Li Z."/>
            <person name="Crits-Christoph A."/>
            <person name="Burstein D."/>
            <person name="Anantharaman K."/>
            <person name="Lane K.R."/>
            <person name="Thomas B.C."/>
            <person name="Pan C."/>
            <person name="Northen T.R."/>
            <person name="Banfield J.F."/>
        </authorList>
    </citation>
    <scope>NUCLEOTIDE SEQUENCE [LARGE SCALE GENOMIC DNA]</scope>
    <source>
        <strain evidence="12">WS_10</strain>
    </source>
</reference>
<evidence type="ECO:0000259" key="11">
    <source>
        <dbReference type="Pfam" id="PF00593"/>
    </source>
</evidence>
<protein>
    <submittedName>
        <fullName evidence="12">TonB-dependent receptor</fullName>
    </submittedName>
</protein>
<evidence type="ECO:0000256" key="6">
    <source>
        <dbReference type="ARBA" id="ARBA00023077"/>
    </source>
</evidence>
<feature type="non-terminal residue" evidence="12">
    <location>
        <position position="1"/>
    </location>
</feature>
<feature type="region of interest" description="Disordered" evidence="10">
    <location>
        <begin position="282"/>
        <end position="307"/>
    </location>
</feature>
<comment type="caution">
    <text evidence="12">The sequence shown here is derived from an EMBL/GenBank/DDBJ whole genome shotgun (WGS) entry which is preliminary data.</text>
</comment>
<dbReference type="AlphaFoldDB" id="A0A538TZ59"/>
<evidence type="ECO:0000256" key="2">
    <source>
        <dbReference type="ARBA" id="ARBA00022448"/>
    </source>
</evidence>
<keyword evidence="4" id="KW-0812">Transmembrane</keyword>
<keyword evidence="2" id="KW-0813">Transport</keyword>
<name>A0A538TZ59_UNCEI</name>
<feature type="domain" description="TonB-dependent receptor-like beta-barrel" evidence="11">
    <location>
        <begin position="11"/>
        <end position="176"/>
    </location>
</feature>
<dbReference type="Proteomes" id="UP000319836">
    <property type="component" value="Unassembled WGS sequence"/>
</dbReference>
<evidence type="ECO:0000256" key="7">
    <source>
        <dbReference type="ARBA" id="ARBA00023136"/>
    </source>
</evidence>
<evidence type="ECO:0000256" key="4">
    <source>
        <dbReference type="ARBA" id="ARBA00022692"/>
    </source>
</evidence>
<keyword evidence="9" id="KW-0998">Cell outer membrane</keyword>
<proteinExistence type="predicted"/>
<dbReference type="PANTHER" id="PTHR30069">
    <property type="entry name" value="TONB-DEPENDENT OUTER MEMBRANE RECEPTOR"/>
    <property type="match status" value="1"/>
</dbReference>
<comment type="subcellular location">
    <subcellularLocation>
        <location evidence="1">Cell outer membrane</location>
        <topology evidence="1">Multi-pass membrane protein</topology>
    </subcellularLocation>
</comment>
<organism evidence="12 13">
    <name type="scientific">Eiseniibacteriota bacterium</name>
    <dbReference type="NCBI Taxonomy" id="2212470"/>
    <lineage>
        <taxon>Bacteria</taxon>
        <taxon>Candidatus Eiseniibacteriota</taxon>
    </lineage>
</organism>
<keyword evidence="6" id="KW-0798">TonB box</keyword>
<evidence type="ECO:0000313" key="12">
    <source>
        <dbReference type="EMBL" id="TMQ68883.1"/>
    </source>
</evidence>
<keyword evidence="3" id="KW-1134">Transmembrane beta strand</keyword>
<evidence type="ECO:0000256" key="10">
    <source>
        <dbReference type="SAM" id="MobiDB-lite"/>
    </source>
</evidence>
<dbReference type="EMBL" id="VBPA01000371">
    <property type="protein sequence ID" value="TMQ68883.1"/>
    <property type="molecule type" value="Genomic_DNA"/>
</dbReference>
<dbReference type="InterPro" id="IPR039426">
    <property type="entry name" value="TonB-dep_rcpt-like"/>
</dbReference>
<dbReference type="PANTHER" id="PTHR30069:SF29">
    <property type="entry name" value="HEMOGLOBIN AND HEMOGLOBIN-HAPTOGLOBIN-BINDING PROTEIN 1-RELATED"/>
    <property type="match status" value="1"/>
</dbReference>
<dbReference type="GO" id="GO:0044718">
    <property type="term" value="P:siderophore transmembrane transport"/>
    <property type="evidence" value="ECO:0007669"/>
    <property type="project" value="TreeGrafter"/>
</dbReference>
<dbReference type="GO" id="GO:0015344">
    <property type="term" value="F:siderophore uptake transmembrane transporter activity"/>
    <property type="evidence" value="ECO:0007669"/>
    <property type="project" value="TreeGrafter"/>
</dbReference>
<keyword evidence="8 12" id="KW-0675">Receptor</keyword>
<gene>
    <name evidence="12" type="ORF">E6K80_13525</name>
</gene>
<dbReference type="InterPro" id="IPR036942">
    <property type="entry name" value="Beta-barrel_TonB_sf"/>
</dbReference>
<evidence type="ECO:0000256" key="3">
    <source>
        <dbReference type="ARBA" id="ARBA00022452"/>
    </source>
</evidence>
<accession>A0A538TZ59</accession>
<dbReference type="SUPFAM" id="SSF56935">
    <property type="entry name" value="Porins"/>
    <property type="match status" value="1"/>
</dbReference>
<evidence type="ECO:0000256" key="9">
    <source>
        <dbReference type="ARBA" id="ARBA00023237"/>
    </source>
</evidence>
<keyword evidence="5" id="KW-0732">Signal</keyword>
<sequence length="307" mass="34293">RKWKQHTFKTGIEARYNRVQNLTIVRPNNENAGLPGGVRSDYVNYNPEGAYYMQDRWEYEGLVLNAGLRYDLFTPGDQVSTRDLPSGKRYKEQLSPRLGIAYPISDKDVLSFHYGWTYQTPGHNFVFENRGLSSSVAIRGNPDLQPETNIAYQAAVQHLFTRDVSGQFAVFFKDIKPDLDLRESGLRELARLRGQHHEELQPQVLDRDQLHLPDRDRCGVGSAAGAAVHHGQRTLPADLRAAARLGPAQHADDPGRRARSGPLGVPVPVAVRVGLPVHAHLPERPQAGSGSRQLASSAVQLDPHRRR</sequence>
<keyword evidence="7" id="KW-0472">Membrane</keyword>
<evidence type="ECO:0000256" key="1">
    <source>
        <dbReference type="ARBA" id="ARBA00004571"/>
    </source>
</evidence>
<feature type="compositionally biased region" description="Polar residues" evidence="10">
    <location>
        <begin position="288"/>
        <end position="299"/>
    </location>
</feature>
<dbReference type="InterPro" id="IPR000531">
    <property type="entry name" value="Beta-barrel_TonB"/>
</dbReference>
<dbReference type="GO" id="GO:0009279">
    <property type="term" value="C:cell outer membrane"/>
    <property type="evidence" value="ECO:0007669"/>
    <property type="project" value="UniProtKB-SubCell"/>
</dbReference>